<keyword evidence="3" id="KW-1185">Reference proteome</keyword>
<proteinExistence type="predicted"/>
<dbReference type="OMA" id="EGPWHSD"/>
<evidence type="ECO:0000256" key="1">
    <source>
        <dbReference type="SAM" id="MobiDB-lite"/>
    </source>
</evidence>
<sequence length="110" mass="11829">MQRTVVMLGVHGEASRQAGNEARATGPGGRQERFETAAARQGAAERHGTGATPASRGVRRAAEQQRQRRTWRREKGMGREAPVVQGRSSSALAQVVDGEGPWHSDGEVVE</sequence>
<dbReference type="AlphaFoldDB" id="A0A9R0SEE2"/>
<protein>
    <submittedName>
        <fullName evidence="2">Uncharacterized protein</fullName>
    </submittedName>
</protein>
<feature type="compositionally biased region" description="Basic and acidic residues" evidence="1">
    <location>
        <begin position="100"/>
        <end position="110"/>
    </location>
</feature>
<feature type="region of interest" description="Disordered" evidence="1">
    <location>
        <begin position="1"/>
        <end position="110"/>
    </location>
</feature>
<gene>
    <name evidence="2" type="ORF">TRITD_4Av1G099300</name>
</gene>
<organism evidence="2 3">
    <name type="scientific">Triticum turgidum subsp. durum</name>
    <name type="common">Durum wheat</name>
    <name type="synonym">Triticum durum</name>
    <dbReference type="NCBI Taxonomy" id="4567"/>
    <lineage>
        <taxon>Eukaryota</taxon>
        <taxon>Viridiplantae</taxon>
        <taxon>Streptophyta</taxon>
        <taxon>Embryophyta</taxon>
        <taxon>Tracheophyta</taxon>
        <taxon>Spermatophyta</taxon>
        <taxon>Magnoliopsida</taxon>
        <taxon>Liliopsida</taxon>
        <taxon>Poales</taxon>
        <taxon>Poaceae</taxon>
        <taxon>BOP clade</taxon>
        <taxon>Pooideae</taxon>
        <taxon>Triticodae</taxon>
        <taxon>Triticeae</taxon>
        <taxon>Triticinae</taxon>
        <taxon>Triticum</taxon>
    </lineage>
</organism>
<evidence type="ECO:0000313" key="2">
    <source>
        <dbReference type="EMBL" id="VAH91429.1"/>
    </source>
</evidence>
<name>A0A9R0SEE2_TRITD</name>
<reference evidence="2 3" key="1">
    <citation type="submission" date="2017-09" db="EMBL/GenBank/DDBJ databases">
        <authorList>
            <consortium name="International Durum Wheat Genome Sequencing Consortium (IDWGSC)"/>
            <person name="Milanesi L."/>
        </authorList>
    </citation>
    <scope>NUCLEOTIDE SEQUENCE [LARGE SCALE GENOMIC DNA]</scope>
    <source>
        <strain evidence="3">cv. Svevo</strain>
    </source>
</reference>
<dbReference type="Proteomes" id="UP000324705">
    <property type="component" value="Chromosome 4A"/>
</dbReference>
<dbReference type="EMBL" id="LT934117">
    <property type="protein sequence ID" value="VAH91429.1"/>
    <property type="molecule type" value="Genomic_DNA"/>
</dbReference>
<accession>A0A9R0SEE2</accession>
<evidence type="ECO:0000313" key="3">
    <source>
        <dbReference type="Proteomes" id="UP000324705"/>
    </source>
</evidence>
<dbReference type="Gramene" id="TRITD4Av1G099300.1">
    <property type="protein sequence ID" value="TRITD4Av1G099300.1"/>
    <property type="gene ID" value="TRITD4Av1G099300"/>
</dbReference>